<dbReference type="CDD" id="cd02440">
    <property type="entry name" value="AdoMet_MTases"/>
    <property type="match status" value="1"/>
</dbReference>
<dbReference type="InterPro" id="IPR013216">
    <property type="entry name" value="Methyltransf_11"/>
</dbReference>
<dbReference type="GO" id="GO:0003838">
    <property type="term" value="F:sterol 24-C-methyltransferase activity"/>
    <property type="evidence" value="ECO:0007669"/>
    <property type="project" value="TreeGrafter"/>
</dbReference>
<comment type="similarity">
    <text evidence="5">Belongs to the methyltransferase superfamily. Phthiotriol/phenolphthiotriol dimycocerosates methyltransferase family.</text>
</comment>
<dbReference type="OrthoDB" id="9769602at2"/>
<proteinExistence type="inferred from homology"/>
<dbReference type="PANTHER" id="PTHR44068">
    <property type="entry name" value="ZGC:194242"/>
    <property type="match status" value="1"/>
</dbReference>
<dbReference type="SUPFAM" id="SSF53335">
    <property type="entry name" value="S-adenosyl-L-methionine-dependent methyltransferases"/>
    <property type="match status" value="1"/>
</dbReference>
<accession>A0A1X1TDK0</accession>
<evidence type="ECO:0000256" key="1">
    <source>
        <dbReference type="ARBA" id="ARBA00022516"/>
    </source>
</evidence>
<evidence type="ECO:0000313" key="7">
    <source>
        <dbReference type="Proteomes" id="UP000467385"/>
    </source>
</evidence>
<evidence type="ECO:0000256" key="2">
    <source>
        <dbReference type="ARBA" id="ARBA00022603"/>
    </source>
</evidence>
<evidence type="ECO:0000256" key="3">
    <source>
        <dbReference type="ARBA" id="ARBA00022679"/>
    </source>
</evidence>
<keyword evidence="3 6" id="KW-0808">Transferase</keyword>
<dbReference type="Pfam" id="PF08241">
    <property type="entry name" value="Methyltransf_11"/>
    <property type="match status" value="1"/>
</dbReference>
<evidence type="ECO:0000313" key="6">
    <source>
        <dbReference type="EMBL" id="BBZ39157.1"/>
    </source>
</evidence>
<keyword evidence="1" id="KW-0443">Lipid metabolism</keyword>
<dbReference type="GO" id="GO:0032259">
    <property type="term" value="P:methylation"/>
    <property type="evidence" value="ECO:0007669"/>
    <property type="project" value="UniProtKB-KW"/>
</dbReference>
<dbReference type="InterPro" id="IPR054877">
    <property type="entry name" value="PthPhpthDimycoMt"/>
</dbReference>
<sequence>MLGRVWQRPFVWKLNQRFAKYGYMALTRMISREDELFLNFAYEEDPPMGIKLEPADERDRGCIQLYHATAAQVDLTGKKVLEVGCGHGGGASYIKRYLGPASYTALDLNPSGIAFCKKRHKLPGLDFVQGDAQDLPFPDQSFDAVVNVESANYYPDQARFFDEVARVLRPGGHFLYTDCQPAAGVEVWEATLANAPLRKLSQRDINAETMRGMEQYSQHWLDTIERRAPSFLRNSLRDGAPVAGSKHYQGLQDGTTTYRIHLFVKD</sequence>
<keyword evidence="1" id="KW-0444">Lipid biosynthesis</keyword>
<reference evidence="6 7" key="1">
    <citation type="journal article" date="2019" name="Emerg. Microbes Infect.">
        <title>Comprehensive subspecies identification of 175 nontuberculous mycobacteria species based on 7547 genomic profiles.</title>
        <authorList>
            <person name="Matsumoto Y."/>
            <person name="Kinjo T."/>
            <person name="Motooka D."/>
            <person name="Nabeya D."/>
            <person name="Jung N."/>
            <person name="Uechi K."/>
            <person name="Horii T."/>
            <person name="Iida T."/>
            <person name="Fujita J."/>
            <person name="Nakamura S."/>
        </authorList>
    </citation>
    <scope>NUCLEOTIDE SEQUENCE [LARGE SCALE GENOMIC DNA]</scope>
    <source>
        <strain evidence="6 7">JCM 14738</strain>
    </source>
</reference>
<dbReference type="GO" id="GO:0016126">
    <property type="term" value="P:sterol biosynthetic process"/>
    <property type="evidence" value="ECO:0007669"/>
    <property type="project" value="TreeGrafter"/>
</dbReference>
<comment type="function">
    <text evidence="4">Catalyzes the methylation of the lipid moiety of the intermediate compounds phthiotriol and glycosylated phenolphthiotriol dimycoserosates to form phthiocerol dimycocerosates (DIM A) and glycosylated phenolphthiocerol dimycocerosates (PGL).</text>
</comment>
<dbReference type="STRING" id="44010.AWC00_11605"/>
<keyword evidence="2 6" id="KW-0489">Methyltransferase</keyword>
<dbReference type="AlphaFoldDB" id="A0A1X1TDK0"/>
<evidence type="ECO:0000256" key="5">
    <source>
        <dbReference type="ARBA" id="ARBA00038330"/>
    </source>
</evidence>
<dbReference type="EMBL" id="AP022613">
    <property type="protein sequence ID" value="BBZ39157.1"/>
    <property type="molecule type" value="Genomic_DNA"/>
</dbReference>
<organism evidence="6 7">
    <name type="scientific">Mycobacterium conspicuum</name>
    <dbReference type="NCBI Taxonomy" id="44010"/>
    <lineage>
        <taxon>Bacteria</taxon>
        <taxon>Bacillati</taxon>
        <taxon>Actinomycetota</taxon>
        <taxon>Actinomycetes</taxon>
        <taxon>Mycobacteriales</taxon>
        <taxon>Mycobacteriaceae</taxon>
        <taxon>Mycobacterium</taxon>
    </lineage>
</organism>
<dbReference type="NCBIfam" id="NF045823">
    <property type="entry name" value="PthPhpthDimycoMt"/>
    <property type="match status" value="1"/>
</dbReference>
<dbReference type="Proteomes" id="UP000467385">
    <property type="component" value="Chromosome"/>
</dbReference>
<dbReference type="InterPro" id="IPR029063">
    <property type="entry name" value="SAM-dependent_MTases_sf"/>
</dbReference>
<evidence type="ECO:0000256" key="4">
    <source>
        <dbReference type="ARBA" id="ARBA00037600"/>
    </source>
</evidence>
<dbReference type="InterPro" id="IPR050447">
    <property type="entry name" value="Erg6_SMT_methyltransf"/>
</dbReference>
<protein>
    <submittedName>
        <fullName evidence="6">Putative methyltransferase</fullName>
    </submittedName>
</protein>
<keyword evidence="7" id="KW-1185">Reference proteome</keyword>
<name>A0A1X1TDK0_9MYCO</name>
<dbReference type="PANTHER" id="PTHR44068:SF1">
    <property type="entry name" value="HYPOTHETICAL LOC100005854"/>
    <property type="match status" value="1"/>
</dbReference>
<gene>
    <name evidence="6" type="ORF">MCNS_22200</name>
</gene>
<dbReference type="Gene3D" id="3.40.50.150">
    <property type="entry name" value="Vaccinia Virus protein VP39"/>
    <property type="match status" value="1"/>
</dbReference>